<feature type="domain" description="Beta-lactamase-related" evidence="1">
    <location>
        <begin position="95"/>
        <end position="423"/>
    </location>
</feature>
<accession>A0A369Q3X2</accession>
<dbReference type="OrthoDB" id="9808046at2"/>
<dbReference type="InterPro" id="IPR006311">
    <property type="entry name" value="TAT_signal"/>
</dbReference>
<organism evidence="2 3">
    <name type="scientific">Alteripontixanthobacter maritimus</name>
    <dbReference type="NCBI Taxonomy" id="2161824"/>
    <lineage>
        <taxon>Bacteria</taxon>
        <taxon>Pseudomonadati</taxon>
        <taxon>Pseudomonadota</taxon>
        <taxon>Alphaproteobacteria</taxon>
        <taxon>Sphingomonadales</taxon>
        <taxon>Erythrobacteraceae</taxon>
        <taxon>Alteripontixanthobacter</taxon>
    </lineage>
</organism>
<keyword evidence="2" id="KW-0378">Hydrolase</keyword>
<dbReference type="InterPro" id="IPR001466">
    <property type="entry name" value="Beta-lactam-related"/>
</dbReference>
<evidence type="ECO:0000313" key="2">
    <source>
        <dbReference type="EMBL" id="RDC59581.1"/>
    </source>
</evidence>
<dbReference type="Pfam" id="PF00144">
    <property type="entry name" value="Beta-lactamase"/>
    <property type="match status" value="1"/>
</dbReference>
<dbReference type="EMBL" id="QBKA01000002">
    <property type="protein sequence ID" value="RDC59581.1"/>
    <property type="molecule type" value="Genomic_DNA"/>
</dbReference>
<dbReference type="PANTHER" id="PTHR43283:SF3">
    <property type="entry name" value="BETA-LACTAMASE FAMILY PROTEIN (AFU_ORTHOLOGUE AFUA_5G07500)"/>
    <property type="match status" value="1"/>
</dbReference>
<proteinExistence type="predicted"/>
<dbReference type="GO" id="GO:0016787">
    <property type="term" value="F:hydrolase activity"/>
    <property type="evidence" value="ECO:0007669"/>
    <property type="project" value="UniProtKB-KW"/>
</dbReference>
<evidence type="ECO:0000259" key="1">
    <source>
        <dbReference type="Pfam" id="PF00144"/>
    </source>
</evidence>
<dbReference type="PANTHER" id="PTHR43283">
    <property type="entry name" value="BETA-LACTAMASE-RELATED"/>
    <property type="match status" value="1"/>
</dbReference>
<comment type="caution">
    <text evidence="2">The sequence shown here is derived from an EMBL/GenBank/DDBJ whole genome shotgun (WGS) entry which is preliminary data.</text>
</comment>
<dbReference type="Proteomes" id="UP000253727">
    <property type="component" value="Unassembled WGS sequence"/>
</dbReference>
<reference evidence="2 3" key="1">
    <citation type="submission" date="2018-04" db="EMBL/GenBank/DDBJ databases">
        <title>Altererythrobacter sp. HME9302 genome sequencing and assembly.</title>
        <authorList>
            <person name="Kang H."/>
            <person name="Kim H."/>
            <person name="Joh K."/>
        </authorList>
    </citation>
    <scope>NUCLEOTIDE SEQUENCE [LARGE SCALE GENOMIC DNA]</scope>
    <source>
        <strain evidence="2 3">HME9302</strain>
    </source>
</reference>
<dbReference type="AlphaFoldDB" id="A0A369Q3X2"/>
<dbReference type="InterPro" id="IPR012338">
    <property type="entry name" value="Beta-lactam/transpept-like"/>
</dbReference>
<protein>
    <recommendedName>
        <fullName evidence="1">Beta-lactamase-related domain-containing protein</fullName>
    </recommendedName>
</protein>
<dbReference type="RefSeq" id="WP_115365913.1">
    <property type="nucleotide sequence ID" value="NZ_QBKA01000002.1"/>
</dbReference>
<dbReference type="InterPro" id="IPR050789">
    <property type="entry name" value="Diverse_Enzym_Activities"/>
</dbReference>
<dbReference type="Gene3D" id="3.40.710.10">
    <property type="entry name" value="DD-peptidase/beta-lactamase superfamily"/>
    <property type="match status" value="1"/>
</dbReference>
<keyword evidence="3" id="KW-1185">Reference proteome</keyword>
<evidence type="ECO:0000313" key="3">
    <source>
        <dbReference type="Proteomes" id="UP000253727"/>
    </source>
</evidence>
<dbReference type="PROSITE" id="PS51318">
    <property type="entry name" value="TAT"/>
    <property type="match status" value="1"/>
</dbReference>
<gene>
    <name evidence="2" type="ORF">HME9302_00771</name>
</gene>
<dbReference type="SUPFAM" id="SSF56601">
    <property type="entry name" value="beta-lactamase/transpeptidase-like"/>
    <property type="match status" value="1"/>
</dbReference>
<name>A0A369Q3X2_9SPHN</name>
<sequence>MAYRNFADPQLSRRNLLRGGAIAGFGALAAGLPAQALWAHTQTAIAPTGDLPWPNVRATVEEYVSSGKVANMLTTFGFGQRDPQVIMGGTLAKPGQKGGQTPVDMDSLYRIYSMTKPITGMAVMMLIDEGKLGLDQPLADILPAFANMQVQVEADGSIGPENLEPAKRPITIRHLLTHTSGLGYGIIQKGPIMQAYTERGLVPGQVSRLPIPGLGRGNPVRSLAKFADELAQLPLVYQPGTQWSYSVSLDLLGRVIEVASGKPFDVFLKERLFEPAGMDSTYFTVPKSEIERFTTNYGVLGGALLPIDPAETSIYLDDPAFAFGGAGLVSSARDYDRFLRMLIGYGKIDGKRVMGELAVRVGTSNLLPANTSTAGTFMGDGGFGAGGRVTGKAFGWGGAAGTAAFADFDTGLRAQLFTQYMPSQAYPIQSNFSELVMKDVAMMRAGS</sequence>